<evidence type="ECO:0000313" key="2">
    <source>
        <dbReference type="EMBL" id="MFL0198449.1"/>
    </source>
</evidence>
<proteinExistence type="predicted"/>
<keyword evidence="3" id="KW-1185">Reference proteome</keyword>
<protein>
    <submittedName>
        <fullName evidence="2">Restriction endonuclease PLD domain-containing protein</fullName>
        <ecNumber evidence="2">3.1.21.-</ecNumber>
    </submittedName>
</protein>
<dbReference type="InterPro" id="IPR019065">
    <property type="entry name" value="RE_NgoFVII_N"/>
</dbReference>
<gene>
    <name evidence="2" type="ORF">ACJDU8_23215</name>
</gene>
<evidence type="ECO:0000259" key="1">
    <source>
        <dbReference type="Pfam" id="PF09565"/>
    </source>
</evidence>
<keyword evidence="2" id="KW-0255">Endonuclease</keyword>
<reference evidence="2 3" key="1">
    <citation type="submission" date="2024-11" db="EMBL/GenBank/DDBJ databases">
        <authorList>
            <person name="Heng Y.C."/>
            <person name="Lim A.C.H."/>
            <person name="Lee J.K.Y."/>
            <person name="Kittelmann S."/>
        </authorList>
    </citation>
    <scope>NUCLEOTIDE SEQUENCE [LARGE SCALE GENOMIC DNA]</scope>
    <source>
        <strain evidence="2 3">WILCCON 0269</strain>
    </source>
</reference>
<comment type="caution">
    <text evidence="2">The sequence shown here is derived from an EMBL/GenBank/DDBJ whole genome shotgun (WGS) entry which is preliminary data.</text>
</comment>
<dbReference type="EC" id="3.1.21.-" evidence="2"/>
<evidence type="ECO:0000313" key="3">
    <source>
        <dbReference type="Proteomes" id="UP001623660"/>
    </source>
</evidence>
<dbReference type="Pfam" id="PF09565">
    <property type="entry name" value="RE_NgoFVII"/>
    <property type="match status" value="1"/>
</dbReference>
<dbReference type="GO" id="GO:0004519">
    <property type="term" value="F:endonuclease activity"/>
    <property type="evidence" value="ECO:0007669"/>
    <property type="project" value="UniProtKB-KW"/>
</dbReference>
<organism evidence="2 3">
    <name type="scientific">Candidatus Clostridium eludens</name>
    <dbReference type="NCBI Taxonomy" id="3381663"/>
    <lineage>
        <taxon>Bacteria</taxon>
        <taxon>Bacillati</taxon>
        <taxon>Bacillota</taxon>
        <taxon>Clostridia</taxon>
        <taxon>Eubacteriales</taxon>
        <taxon>Clostridiaceae</taxon>
        <taxon>Clostridium</taxon>
    </lineage>
</organism>
<feature type="domain" description="Restriction endonuclease type II NgoFVII N-terminal" evidence="1">
    <location>
        <begin position="15"/>
        <end position="156"/>
    </location>
</feature>
<dbReference type="Proteomes" id="UP001623660">
    <property type="component" value="Unassembled WGS sequence"/>
</dbReference>
<dbReference type="RefSeq" id="WP_406794557.1">
    <property type="nucleotide sequence ID" value="NZ_JBJHZX010000061.1"/>
</dbReference>
<sequence>MKILSNINSNHYSYIRNILEGANELYIVSPFLMESFDIFFDEIKDMEVGYITLITTLKDNNLDLFRKANALHSFCVNCMTHEIDYRIYIDNKLHGKVYIASKDGEPLSGIITSANFTEAGLGFNHEWGVKVDNSIELKNLINEIFSICSEALYKEHLAKIIEKIDNYSKNVGEPKKFKFDLRVSEFIKYNEKISKLDKRFFLKPVGWLQKPFSTMRTLSSSIETLHFSKRKPRAVRVGDILICYAVGTAKLLGYFEVLEEPTNLMSKTDRWPWSVKAKNLCPYYSEKWVLFDNTISSIQDSYKYDMPITYAGGKTLGALNFGADKIQLTEEFANHIISIIEDTLPI</sequence>
<dbReference type="EMBL" id="JBJHZX010000061">
    <property type="protein sequence ID" value="MFL0198449.1"/>
    <property type="molecule type" value="Genomic_DNA"/>
</dbReference>
<keyword evidence="2" id="KW-0378">Hydrolase</keyword>
<keyword evidence="2" id="KW-0540">Nuclease</keyword>
<dbReference type="Gene3D" id="3.30.870.10">
    <property type="entry name" value="Endonuclease Chain A"/>
    <property type="match status" value="1"/>
</dbReference>
<dbReference type="GO" id="GO:0016787">
    <property type="term" value="F:hydrolase activity"/>
    <property type="evidence" value="ECO:0007669"/>
    <property type="project" value="UniProtKB-KW"/>
</dbReference>
<accession>A0ABW8SR85</accession>
<name>A0ABW8SR85_9CLOT</name>